<dbReference type="InterPro" id="IPR006664">
    <property type="entry name" value="OMP_bac"/>
</dbReference>
<evidence type="ECO:0000256" key="3">
    <source>
        <dbReference type="ARBA" id="ARBA00023237"/>
    </source>
</evidence>
<evidence type="ECO:0000256" key="5">
    <source>
        <dbReference type="SAM" id="MobiDB-lite"/>
    </source>
</evidence>
<dbReference type="SUPFAM" id="SSF103088">
    <property type="entry name" value="OmpA-like"/>
    <property type="match status" value="1"/>
</dbReference>
<evidence type="ECO:0000256" key="1">
    <source>
        <dbReference type="ARBA" id="ARBA00004442"/>
    </source>
</evidence>
<feature type="compositionally biased region" description="Low complexity" evidence="5">
    <location>
        <begin position="17"/>
        <end position="27"/>
    </location>
</feature>
<feature type="domain" description="OmpA-like" evidence="6">
    <location>
        <begin position="70"/>
        <end position="184"/>
    </location>
</feature>
<reference evidence="7 8" key="1">
    <citation type="submission" date="2019-11" db="EMBL/GenBank/DDBJ databases">
        <title>Draft Whole-Genome sequence of the marine photosynthetic bacterium Rhodovulum strictum DSM 11289.</title>
        <authorList>
            <person name="Kyndt J.A."/>
            <person name="Meyer T.E."/>
        </authorList>
    </citation>
    <scope>NUCLEOTIDE SEQUENCE [LARGE SCALE GENOMIC DNA]</scope>
    <source>
        <strain evidence="7 8">DSM 11289</strain>
    </source>
</reference>
<keyword evidence="8" id="KW-1185">Reference proteome</keyword>
<dbReference type="PANTHER" id="PTHR30329">
    <property type="entry name" value="STATOR ELEMENT OF FLAGELLAR MOTOR COMPLEX"/>
    <property type="match status" value="1"/>
</dbReference>
<keyword evidence="2 4" id="KW-0472">Membrane</keyword>
<keyword evidence="3" id="KW-0998">Cell outer membrane</keyword>
<sequence length="184" mass="19536">MGRTRGLTLVTVEDVQGPTTAAAAEAPTAPPEGGEGVSIGSTGTAGLATTGLRPLAPATPTAPTPVVFGQLAPELQVNVRIEFAFDSAALSPDQKPRLEQLCRVMKASDIARFRIVGHTDAAGSDAYNERLSILRAEEVQRYFVNECGIDPTRLEAMGLGKRFLFNTANPRAGENRRVEFQALS</sequence>
<dbReference type="CDD" id="cd07185">
    <property type="entry name" value="OmpA_C-like"/>
    <property type="match status" value="1"/>
</dbReference>
<proteinExistence type="predicted"/>
<gene>
    <name evidence="7" type="ORF">GH815_08680</name>
</gene>
<evidence type="ECO:0000256" key="2">
    <source>
        <dbReference type="ARBA" id="ARBA00023136"/>
    </source>
</evidence>
<dbReference type="PRINTS" id="PR01021">
    <property type="entry name" value="OMPADOMAIN"/>
</dbReference>
<comment type="caution">
    <text evidence="7">The sequence shown here is derived from an EMBL/GenBank/DDBJ whole genome shotgun (WGS) entry which is preliminary data.</text>
</comment>
<dbReference type="OrthoDB" id="9792021at2"/>
<evidence type="ECO:0000313" key="8">
    <source>
        <dbReference type="Proteomes" id="UP000466730"/>
    </source>
</evidence>
<dbReference type="Proteomes" id="UP000466730">
    <property type="component" value="Unassembled WGS sequence"/>
</dbReference>
<feature type="region of interest" description="Disordered" evidence="5">
    <location>
        <begin position="15"/>
        <end position="44"/>
    </location>
</feature>
<evidence type="ECO:0000256" key="4">
    <source>
        <dbReference type="PROSITE-ProRule" id="PRU00473"/>
    </source>
</evidence>
<dbReference type="AlphaFoldDB" id="A0A844BEN6"/>
<dbReference type="Gene3D" id="3.30.1330.60">
    <property type="entry name" value="OmpA-like domain"/>
    <property type="match status" value="1"/>
</dbReference>
<organism evidence="7 8">
    <name type="scientific">Rhodovulum strictum</name>
    <dbReference type="NCBI Taxonomy" id="58314"/>
    <lineage>
        <taxon>Bacteria</taxon>
        <taxon>Pseudomonadati</taxon>
        <taxon>Pseudomonadota</taxon>
        <taxon>Alphaproteobacteria</taxon>
        <taxon>Rhodobacterales</taxon>
        <taxon>Paracoccaceae</taxon>
        <taxon>Rhodovulum</taxon>
    </lineage>
</organism>
<dbReference type="PANTHER" id="PTHR30329:SF21">
    <property type="entry name" value="LIPOPROTEIN YIAD-RELATED"/>
    <property type="match status" value="1"/>
</dbReference>
<dbReference type="InterPro" id="IPR006665">
    <property type="entry name" value="OmpA-like"/>
</dbReference>
<evidence type="ECO:0000313" key="7">
    <source>
        <dbReference type="EMBL" id="MRH21069.1"/>
    </source>
</evidence>
<dbReference type="EMBL" id="WJPO01000011">
    <property type="protein sequence ID" value="MRH21069.1"/>
    <property type="molecule type" value="Genomic_DNA"/>
</dbReference>
<dbReference type="PROSITE" id="PS51123">
    <property type="entry name" value="OMPA_2"/>
    <property type="match status" value="1"/>
</dbReference>
<comment type="subcellular location">
    <subcellularLocation>
        <location evidence="1">Cell outer membrane</location>
    </subcellularLocation>
</comment>
<protein>
    <submittedName>
        <fullName evidence="7">OmpA family protein</fullName>
    </submittedName>
</protein>
<name>A0A844BEN6_9RHOB</name>
<dbReference type="InterPro" id="IPR050330">
    <property type="entry name" value="Bact_OuterMem_StrucFunc"/>
</dbReference>
<evidence type="ECO:0000259" key="6">
    <source>
        <dbReference type="PROSITE" id="PS51123"/>
    </source>
</evidence>
<accession>A0A844BEN6</accession>
<dbReference type="GO" id="GO:0009279">
    <property type="term" value="C:cell outer membrane"/>
    <property type="evidence" value="ECO:0007669"/>
    <property type="project" value="UniProtKB-SubCell"/>
</dbReference>
<dbReference type="InterPro" id="IPR036737">
    <property type="entry name" value="OmpA-like_sf"/>
</dbReference>
<dbReference type="Pfam" id="PF00691">
    <property type="entry name" value="OmpA"/>
    <property type="match status" value="1"/>
</dbReference>